<dbReference type="GO" id="GO:0043190">
    <property type="term" value="C:ATP-binding cassette (ABC) transporter complex"/>
    <property type="evidence" value="ECO:0007669"/>
    <property type="project" value="TreeGrafter"/>
</dbReference>
<evidence type="ECO:0000256" key="2">
    <source>
        <dbReference type="ARBA" id="ARBA00022448"/>
    </source>
</evidence>
<dbReference type="EMBL" id="PGFE01000002">
    <property type="protein sequence ID" value="PJJ74071.1"/>
    <property type="molecule type" value="Genomic_DNA"/>
</dbReference>
<keyword evidence="3" id="KW-0547">Nucleotide-binding</keyword>
<name>A0A2M9CQG4_9CELL</name>
<evidence type="ECO:0000259" key="6">
    <source>
        <dbReference type="PROSITE" id="PS50893"/>
    </source>
</evidence>
<dbReference type="GO" id="GO:0005524">
    <property type="term" value="F:ATP binding"/>
    <property type="evidence" value="ECO:0007669"/>
    <property type="project" value="UniProtKB-KW"/>
</dbReference>
<feature type="domain" description="ABC transporter" evidence="6">
    <location>
        <begin position="11"/>
        <end position="250"/>
    </location>
</feature>
<dbReference type="InterPro" id="IPR027417">
    <property type="entry name" value="P-loop_NTPase"/>
</dbReference>
<evidence type="ECO:0000313" key="8">
    <source>
        <dbReference type="Proteomes" id="UP000231693"/>
    </source>
</evidence>
<evidence type="ECO:0000313" key="7">
    <source>
        <dbReference type="EMBL" id="PJJ74071.1"/>
    </source>
</evidence>
<dbReference type="PROSITE" id="PS50893">
    <property type="entry name" value="ABC_TRANSPORTER_2"/>
    <property type="match status" value="2"/>
</dbReference>
<feature type="region of interest" description="Disordered" evidence="5">
    <location>
        <begin position="408"/>
        <end position="437"/>
    </location>
</feature>
<dbReference type="SUPFAM" id="SSF52540">
    <property type="entry name" value="P-loop containing nucleoside triphosphate hydrolases"/>
    <property type="match status" value="2"/>
</dbReference>
<feature type="region of interest" description="Disordered" evidence="5">
    <location>
        <begin position="280"/>
        <end position="304"/>
    </location>
</feature>
<evidence type="ECO:0000256" key="5">
    <source>
        <dbReference type="SAM" id="MobiDB-lite"/>
    </source>
</evidence>
<dbReference type="OrthoDB" id="501320at2"/>
<dbReference type="InterPro" id="IPR003593">
    <property type="entry name" value="AAA+_ATPase"/>
</dbReference>
<keyword evidence="2" id="KW-0813">Transport</keyword>
<gene>
    <name evidence="7" type="ORF">CLV28_1560</name>
</gene>
<dbReference type="GO" id="GO:0016887">
    <property type="term" value="F:ATP hydrolysis activity"/>
    <property type="evidence" value="ECO:0007669"/>
    <property type="project" value="InterPro"/>
</dbReference>
<dbReference type="CDD" id="cd03225">
    <property type="entry name" value="ABC_cobalt_CbiO_domain1"/>
    <property type="match status" value="1"/>
</dbReference>
<dbReference type="PANTHER" id="PTHR43553:SF24">
    <property type="entry name" value="ENERGY-COUPLING FACTOR TRANSPORTER ATP-BINDING PROTEIN ECFA1"/>
    <property type="match status" value="1"/>
</dbReference>
<comment type="caution">
    <text evidence="7">The sequence shown here is derived from an EMBL/GenBank/DDBJ whole genome shotgun (WGS) entry which is preliminary data.</text>
</comment>
<organism evidence="7 8">
    <name type="scientific">Sediminihabitans luteus</name>
    <dbReference type="NCBI Taxonomy" id="1138585"/>
    <lineage>
        <taxon>Bacteria</taxon>
        <taxon>Bacillati</taxon>
        <taxon>Actinomycetota</taxon>
        <taxon>Actinomycetes</taxon>
        <taxon>Micrococcales</taxon>
        <taxon>Cellulomonadaceae</taxon>
        <taxon>Sediminihabitans</taxon>
    </lineage>
</organism>
<evidence type="ECO:0000256" key="3">
    <source>
        <dbReference type="ARBA" id="ARBA00022741"/>
    </source>
</evidence>
<feature type="compositionally biased region" description="Pro residues" evidence="5">
    <location>
        <begin position="280"/>
        <end position="298"/>
    </location>
</feature>
<dbReference type="Pfam" id="PF00005">
    <property type="entry name" value="ABC_tran"/>
    <property type="match status" value="2"/>
</dbReference>
<dbReference type="InterPro" id="IPR015856">
    <property type="entry name" value="ABC_transpr_CbiO/EcfA_su"/>
</dbReference>
<dbReference type="AlphaFoldDB" id="A0A2M9CQG4"/>
<keyword evidence="8" id="KW-1185">Reference proteome</keyword>
<dbReference type="PROSITE" id="PS00211">
    <property type="entry name" value="ABC_TRANSPORTER_1"/>
    <property type="match status" value="1"/>
</dbReference>
<evidence type="ECO:0000256" key="4">
    <source>
        <dbReference type="ARBA" id="ARBA00022840"/>
    </source>
</evidence>
<dbReference type="RefSeq" id="WP_100422739.1">
    <property type="nucleotide sequence ID" value="NZ_BOOX01000002.1"/>
</dbReference>
<proteinExistence type="inferred from homology"/>
<protein>
    <submittedName>
        <fullName evidence="7">Energy-coupling factor transport system ATP-binding protein</fullName>
    </submittedName>
</protein>
<keyword evidence="4 7" id="KW-0067">ATP-binding</keyword>
<feature type="domain" description="ABC transporter" evidence="6">
    <location>
        <begin position="309"/>
        <end position="539"/>
    </location>
</feature>
<reference evidence="7 8" key="1">
    <citation type="submission" date="2017-11" db="EMBL/GenBank/DDBJ databases">
        <title>Genomic Encyclopedia of Archaeal and Bacterial Type Strains, Phase II (KMG-II): From Individual Species to Whole Genera.</title>
        <authorList>
            <person name="Goeker M."/>
        </authorList>
    </citation>
    <scope>NUCLEOTIDE SEQUENCE [LARGE SCALE GENOMIC DNA]</scope>
    <source>
        <strain evidence="7 8">DSM 25478</strain>
    </source>
</reference>
<evidence type="ECO:0000256" key="1">
    <source>
        <dbReference type="ARBA" id="ARBA00005417"/>
    </source>
</evidence>
<accession>A0A2M9CQG4</accession>
<dbReference type="Gene3D" id="3.40.50.300">
    <property type="entry name" value="P-loop containing nucleotide triphosphate hydrolases"/>
    <property type="match status" value="2"/>
</dbReference>
<comment type="similarity">
    <text evidence="1">Belongs to the ABC transporter superfamily.</text>
</comment>
<dbReference type="GO" id="GO:0042626">
    <property type="term" value="F:ATPase-coupled transmembrane transporter activity"/>
    <property type="evidence" value="ECO:0007669"/>
    <property type="project" value="TreeGrafter"/>
</dbReference>
<dbReference type="Proteomes" id="UP000231693">
    <property type="component" value="Unassembled WGS sequence"/>
</dbReference>
<dbReference type="InterPro" id="IPR017871">
    <property type="entry name" value="ABC_transporter-like_CS"/>
</dbReference>
<dbReference type="InterPro" id="IPR003439">
    <property type="entry name" value="ABC_transporter-like_ATP-bd"/>
</dbReference>
<sequence>MNGPDRGLGAVSLEGVSVEYVEGVPVLRDVDLDLADGTFALVVGRTGAGKSTLLRTLDGLVPRASGGVLRGAVRVGGVDVATTPTRDLAPVVGYVAQNPARTFVTRTVEAELAFGLEHQGMDAPTMRRRVEETLDLLGLDAVRDRALETLSSGQQQRVAIGTVVASGPRVLVLDEPTSALDPVGAEEVLGTLHRLVHDLGLTVVVAEHRVERIASLVDVVVHVRDDGRVRALPPAGLRGTPFAPPVVRLADRLGWDDAPLSVRDARRALAAAEADAVPVPVTPAPATPTPVTPTPATPTPATAGSPAVLRARRLTVRYGAFVALDAVDLDLHAGEVTVLMGRNGSGKSTLLWSLQGARRRERGTVDVAGQDPAALKPRAARGVVGLVPQDVDLLLPRESVGAELAASDRDVGAPDGSAPTGEILDRLAPGVDRDTHPRDLSEGQRLALGLAVQLAPAPPVLLLDEPTRGLDAPAKAELVDLLRDLARDGRAVAVATHDVELAATLADRVVVLAHGEVVVDGPARDVLTSNPAFAPQVSRVRPDWLRLDDVPGAP</sequence>
<dbReference type="SMART" id="SM00382">
    <property type="entry name" value="AAA"/>
    <property type="match status" value="2"/>
</dbReference>
<dbReference type="PANTHER" id="PTHR43553">
    <property type="entry name" value="HEAVY METAL TRANSPORTER"/>
    <property type="match status" value="1"/>
</dbReference>
<dbReference type="InterPro" id="IPR050095">
    <property type="entry name" value="ECF_ABC_transporter_ATP-bd"/>
</dbReference>